<keyword evidence="6 17" id="KW-0808">Transferase</keyword>
<dbReference type="InterPro" id="IPR038318">
    <property type="entry name" value="KdpD_sf"/>
</dbReference>
<evidence type="ECO:0000256" key="14">
    <source>
        <dbReference type="SAM" id="MobiDB-lite"/>
    </source>
</evidence>
<evidence type="ECO:0000256" key="12">
    <source>
        <dbReference type="ARBA" id="ARBA00023012"/>
    </source>
</evidence>
<keyword evidence="11 15" id="KW-1133">Transmembrane helix</keyword>
<evidence type="ECO:0000256" key="6">
    <source>
        <dbReference type="ARBA" id="ARBA00022679"/>
    </source>
</evidence>
<dbReference type="Gene3D" id="3.30.565.10">
    <property type="entry name" value="Histidine kinase-like ATPase, C-terminal domain"/>
    <property type="match status" value="1"/>
</dbReference>
<evidence type="ECO:0000256" key="10">
    <source>
        <dbReference type="ARBA" id="ARBA00022840"/>
    </source>
</evidence>
<dbReference type="InterPro" id="IPR036890">
    <property type="entry name" value="HATPase_C_sf"/>
</dbReference>
<dbReference type="InterPro" id="IPR005467">
    <property type="entry name" value="His_kinase_dom"/>
</dbReference>
<dbReference type="GO" id="GO:0000155">
    <property type="term" value="F:phosphorelay sensor kinase activity"/>
    <property type="evidence" value="ECO:0007669"/>
    <property type="project" value="InterPro"/>
</dbReference>
<evidence type="ECO:0000256" key="13">
    <source>
        <dbReference type="ARBA" id="ARBA00023136"/>
    </source>
</evidence>
<dbReference type="InterPro" id="IPR004358">
    <property type="entry name" value="Sig_transdc_His_kin-like_C"/>
</dbReference>
<dbReference type="InterPro" id="IPR052023">
    <property type="entry name" value="Histidine_kinase_KdpD"/>
</dbReference>
<dbReference type="CDD" id="cd00075">
    <property type="entry name" value="HATPase"/>
    <property type="match status" value="1"/>
</dbReference>
<evidence type="ECO:0000256" key="15">
    <source>
        <dbReference type="SAM" id="Phobius"/>
    </source>
</evidence>
<evidence type="ECO:0000256" key="9">
    <source>
        <dbReference type="ARBA" id="ARBA00022777"/>
    </source>
</evidence>
<dbReference type="Gene3D" id="1.10.287.130">
    <property type="match status" value="1"/>
</dbReference>
<dbReference type="FunFam" id="3.40.50.620:FF:000112">
    <property type="entry name" value="Sensor histidine kinase KdpD"/>
    <property type="match status" value="1"/>
</dbReference>
<keyword evidence="18" id="KW-1185">Reference proteome</keyword>
<accession>A0A852TTJ6</accession>
<keyword evidence="5" id="KW-0597">Phosphoprotein</keyword>
<dbReference type="EMBL" id="JACCCC010000001">
    <property type="protein sequence ID" value="NYE46981.1"/>
    <property type="molecule type" value="Genomic_DNA"/>
</dbReference>
<evidence type="ECO:0000313" key="18">
    <source>
        <dbReference type="Proteomes" id="UP000589036"/>
    </source>
</evidence>
<dbReference type="GO" id="GO:0005524">
    <property type="term" value="F:ATP binding"/>
    <property type="evidence" value="ECO:0007669"/>
    <property type="project" value="UniProtKB-KW"/>
</dbReference>
<dbReference type="InterPro" id="IPR003661">
    <property type="entry name" value="HisK_dim/P_dom"/>
</dbReference>
<feature type="transmembrane region" description="Helical" evidence="15">
    <location>
        <begin position="222"/>
        <end position="241"/>
    </location>
</feature>
<dbReference type="InterPro" id="IPR014729">
    <property type="entry name" value="Rossmann-like_a/b/a_fold"/>
</dbReference>
<feature type="domain" description="Histidine kinase" evidence="16">
    <location>
        <begin position="463"/>
        <end position="674"/>
    </location>
</feature>
<dbReference type="Pfam" id="PF00582">
    <property type="entry name" value="Usp"/>
    <property type="match status" value="1"/>
</dbReference>
<reference evidence="17 18" key="1">
    <citation type="submission" date="2020-07" db="EMBL/GenBank/DDBJ databases">
        <title>Sequencing the genomes of 1000 actinobacteria strains.</title>
        <authorList>
            <person name="Klenk H.-P."/>
        </authorList>
    </citation>
    <scope>NUCLEOTIDE SEQUENCE [LARGE SCALE GENOMIC DNA]</scope>
    <source>
        <strain evidence="17 18">CXB654</strain>
    </source>
</reference>
<gene>
    <name evidence="17" type="ORF">HDA32_002101</name>
</gene>
<dbReference type="InterPro" id="IPR036097">
    <property type="entry name" value="HisK_dim/P_sf"/>
</dbReference>
<keyword evidence="10" id="KW-0067">ATP-binding</keyword>
<evidence type="ECO:0000256" key="4">
    <source>
        <dbReference type="ARBA" id="ARBA00012438"/>
    </source>
</evidence>
<dbReference type="Pfam" id="PF00512">
    <property type="entry name" value="HisKA"/>
    <property type="match status" value="1"/>
</dbReference>
<dbReference type="CDD" id="cd00082">
    <property type="entry name" value="HisKA"/>
    <property type="match status" value="1"/>
</dbReference>
<sequence length="699" mass="73820">MRHVAARAAPAHGNVYPAERIDAALSNYFREGNLTALRELALLWVADRVDEGLARYRGAHGIRATWEARERVIVALTGGPEGETLIRRAARIAARSRAGRPQPSQLMAVHVVKDDGLTSATPDALARQRRLTESLGGTYHQVIGDDVAAALLDFARGVNATQIVLGSSRRRSWQHVFGPGVGMTVTRESGDIDVHIVTHEHIGRGRGLLPPRSHRHGRRRTARVWAMAVLGPPLVTVLLHLPGPDLLGMTTAVLLFLPATVAVALAGGLRAAVFAALWATALLNFFFTHPLYGLTVAGLDNVIALAVFLLVGIAVALVVDLARRRADQAAHARAEATTLSLLATSLLGDPRPTTSLLRQVRETFGQRSAALLRCGDGGTWSTVESVGPGPCGDPDQADALVTVGDSLVLALRGHVLAAADRRVLGAFATHVGIALERRRLERDAAEARRQAAGNKIRTALLAAVSHDLRTPLASIKAAVGSLRATDIDLDEDDRSELLATVEDSADRLDALVANLLDMSRLQTGAVTPVHRTVGLEEAVPAALLGGAADGVDIDVPDDLPRVRCDPGLLERAVANVVENALRHNRGPRPVRVAGSALGGTVELRVVDHGPGVPDESKERIFESFQRLGDAPRGSGLGLGLAVARGFTEAMGGTLTAEDTPGGGLTMVFGLTGARTAGRARQRSQHPPRNGASDAGPGRR</sequence>
<dbReference type="PROSITE" id="PS50109">
    <property type="entry name" value="HIS_KIN"/>
    <property type="match status" value="1"/>
</dbReference>
<dbReference type="InterPro" id="IPR006016">
    <property type="entry name" value="UspA"/>
</dbReference>
<dbReference type="EC" id="2.7.13.3" evidence="4"/>
<dbReference type="InterPro" id="IPR003852">
    <property type="entry name" value="Sig_transdc_His_kinase_KdpD_N"/>
</dbReference>
<dbReference type="SMART" id="SM00388">
    <property type="entry name" value="HisKA"/>
    <property type="match status" value="1"/>
</dbReference>
<dbReference type="InterPro" id="IPR027417">
    <property type="entry name" value="P-loop_NTPase"/>
</dbReference>
<feature type="transmembrane region" description="Helical" evidence="15">
    <location>
        <begin position="273"/>
        <end position="292"/>
    </location>
</feature>
<evidence type="ECO:0000256" key="11">
    <source>
        <dbReference type="ARBA" id="ARBA00022989"/>
    </source>
</evidence>
<dbReference type="Proteomes" id="UP000589036">
    <property type="component" value="Unassembled WGS sequence"/>
</dbReference>
<organism evidence="17 18">
    <name type="scientific">Spinactinospora alkalitolerans</name>
    <dbReference type="NCBI Taxonomy" id="687207"/>
    <lineage>
        <taxon>Bacteria</taxon>
        <taxon>Bacillati</taxon>
        <taxon>Actinomycetota</taxon>
        <taxon>Actinomycetes</taxon>
        <taxon>Streptosporangiales</taxon>
        <taxon>Nocardiopsidaceae</taxon>
        <taxon>Spinactinospora</taxon>
    </lineage>
</organism>
<feature type="transmembrane region" description="Helical" evidence="15">
    <location>
        <begin position="247"/>
        <end position="266"/>
    </location>
</feature>
<evidence type="ECO:0000313" key="17">
    <source>
        <dbReference type="EMBL" id="NYE46981.1"/>
    </source>
</evidence>
<dbReference type="InterPro" id="IPR003594">
    <property type="entry name" value="HATPase_dom"/>
</dbReference>
<keyword evidence="8" id="KW-0547">Nucleotide-binding</keyword>
<comment type="subcellular location">
    <subcellularLocation>
        <location evidence="3">Cell membrane</location>
    </subcellularLocation>
    <subcellularLocation>
        <location evidence="2">Membrane</location>
        <topology evidence="2">Multi-pass membrane protein</topology>
    </subcellularLocation>
</comment>
<keyword evidence="7 15" id="KW-0812">Transmembrane</keyword>
<feature type="region of interest" description="Disordered" evidence="14">
    <location>
        <begin position="674"/>
        <end position="699"/>
    </location>
</feature>
<dbReference type="Gene3D" id="3.40.50.300">
    <property type="entry name" value="P-loop containing nucleotide triphosphate hydrolases"/>
    <property type="match status" value="1"/>
</dbReference>
<evidence type="ECO:0000256" key="8">
    <source>
        <dbReference type="ARBA" id="ARBA00022741"/>
    </source>
</evidence>
<dbReference type="PANTHER" id="PTHR45569">
    <property type="entry name" value="SENSOR PROTEIN KDPD"/>
    <property type="match status" value="1"/>
</dbReference>
<keyword evidence="12" id="KW-0902">Two-component regulatory system</keyword>
<protein>
    <recommendedName>
        <fullName evidence="4">histidine kinase</fullName>
        <ecNumber evidence="4">2.7.13.3</ecNumber>
    </recommendedName>
</protein>
<evidence type="ECO:0000256" key="2">
    <source>
        <dbReference type="ARBA" id="ARBA00004141"/>
    </source>
</evidence>
<dbReference type="SUPFAM" id="SSF47384">
    <property type="entry name" value="Homodimeric domain of signal transducing histidine kinase"/>
    <property type="match status" value="1"/>
</dbReference>
<dbReference type="Pfam" id="PF02518">
    <property type="entry name" value="HATPase_c"/>
    <property type="match status" value="1"/>
</dbReference>
<keyword evidence="13 15" id="KW-0472">Membrane</keyword>
<dbReference type="SUPFAM" id="SSF52402">
    <property type="entry name" value="Adenine nucleotide alpha hydrolases-like"/>
    <property type="match status" value="1"/>
</dbReference>
<keyword evidence="9 17" id="KW-0418">Kinase</keyword>
<dbReference type="Pfam" id="PF13493">
    <property type="entry name" value="DUF4118"/>
    <property type="match status" value="1"/>
</dbReference>
<evidence type="ECO:0000259" key="16">
    <source>
        <dbReference type="PROSITE" id="PS50109"/>
    </source>
</evidence>
<proteinExistence type="predicted"/>
<dbReference type="InterPro" id="IPR025201">
    <property type="entry name" value="KdpD_TM"/>
</dbReference>
<dbReference type="SUPFAM" id="SSF55874">
    <property type="entry name" value="ATPase domain of HSP90 chaperone/DNA topoisomerase II/histidine kinase"/>
    <property type="match status" value="1"/>
</dbReference>
<comment type="caution">
    <text evidence="17">The sequence shown here is derived from an EMBL/GenBank/DDBJ whole genome shotgun (WGS) entry which is preliminary data.</text>
</comment>
<name>A0A852TTJ6_9ACTN</name>
<evidence type="ECO:0000256" key="1">
    <source>
        <dbReference type="ARBA" id="ARBA00000085"/>
    </source>
</evidence>
<feature type="transmembrane region" description="Helical" evidence="15">
    <location>
        <begin position="298"/>
        <end position="319"/>
    </location>
</feature>
<dbReference type="Pfam" id="PF02702">
    <property type="entry name" value="KdpD"/>
    <property type="match status" value="1"/>
</dbReference>
<dbReference type="Gene3D" id="3.40.50.620">
    <property type="entry name" value="HUPs"/>
    <property type="match status" value="1"/>
</dbReference>
<evidence type="ECO:0000256" key="3">
    <source>
        <dbReference type="ARBA" id="ARBA00004236"/>
    </source>
</evidence>
<comment type="catalytic activity">
    <reaction evidence="1">
        <text>ATP + protein L-histidine = ADP + protein N-phospho-L-histidine.</text>
        <dbReference type="EC" id="2.7.13.3"/>
    </reaction>
</comment>
<evidence type="ECO:0000256" key="5">
    <source>
        <dbReference type="ARBA" id="ARBA00022553"/>
    </source>
</evidence>
<dbReference type="GO" id="GO:0005886">
    <property type="term" value="C:plasma membrane"/>
    <property type="evidence" value="ECO:0007669"/>
    <property type="project" value="UniProtKB-SubCell"/>
</dbReference>
<evidence type="ECO:0000256" key="7">
    <source>
        <dbReference type="ARBA" id="ARBA00022692"/>
    </source>
</evidence>
<dbReference type="AlphaFoldDB" id="A0A852TTJ6"/>
<dbReference type="SMART" id="SM00387">
    <property type="entry name" value="HATPase_c"/>
    <property type="match status" value="1"/>
</dbReference>
<dbReference type="Gene3D" id="1.20.120.620">
    <property type="entry name" value="Backbone structure of the membrane domain of e. Coli histidine kinase receptor kdpd"/>
    <property type="match status" value="1"/>
</dbReference>
<dbReference type="PRINTS" id="PR00344">
    <property type="entry name" value="BCTRLSENSOR"/>
</dbReference>
<dbReference type="PANTHER" id="PTHR45569:SF1">
    <property type="entry name" value="SENSOR PROTEIN KDPD"/>
    <property type="match status" value="1"/>
</dbReference>